<proteinExistence type="predicted"/>
<dbReference type="Proteomes" id="UP000224460">
    <property type="component" value="Unassembled WGS sequence"/>
</dbReference>
<reference evidence="1" key="1">
    <citation type="submission" date="2017-10" db="EMBL/GenBank/DDBJ databases">
        <title>Genome sequence of cellulolytic Lachnospiraceae bacterium XHS1971 isolated from hotspring sediment.</title>
        <authorList>
            <person name="Vasudevan G."/>
            <person name="Joshi A.J."/>
            <person name="Hivarkar S."/>
            <person name="Lanjekar V.B."/>
            <person name="Dhakephalkar P.K."/>
            <person name="Dagar S."/>
        </authorList>
    </citation>
    <scope>NUCLEOTIDE SEQUENCE</scope>
    <source>
        <strain evidence="1">XHS1971</strain>
    </source>
</reference>
<gene>
    <name evidence="1" type="ORF">CS063_01370</name>
</gene>
<keyword evidence="2" id="KW-1185">Reference proteome</keyword>
<name>A0AC61DGS2_9FIRM</name>
<protein>
    <submittedName>
        <fullName evidence="1">Uncharacterized protein</fullName>
    </submittedName>
</protein>
<evidence type="ECO:0000313" key="1">
    <source>
        <dbReference type="EMBL" id="PHV72153.1"/>
    </source>
</evidence>
<sequence>MKLNPDCIRDILFTVEEVIQAPHHTMRLPEKYDRLEKYSDDEILYHIKQCELSYLVRKVHWLMQGCLVYDLTPVGHKFIADIRSDNIWNKTKDIAKNVGSFSLDSLSTIAANVISDLISSQFR</sequence>
<organism evidence="1 2">
    <name type="scientific">Sporanaerobium hydrogeniformans</name>
    <dbReference type="NCBI Taxonomy" id="3072179"/>
    <lineage>
        <taxon>Bacteria</taxon>
        <taxon>Bacillati</taxon>
        <taxon>Bacillota</taxon>
        <taxon>Clostridia</taxon>
        <taxon>Lachnospirales</taxon>
        <taxon>Lachnospiraceae</taxon>
        <taxon>Sporanaerobium</taxon>
    </lineage>
</organism>
<accession>A0AC61DGS2</accession>
<evidence type="ECO:0000313" key="2">
    <source>
        <dbReference type="Proteomes" id="UP000224460"/>
    </source>
</evidence>
<dbReference type="EMBL" id="PEDL01000001">
    <property type="protein sequence ID" value="PHV72153.1"/>
    <property type="molecule type" value="Genomic_DNA"/>
</dbReference>
<comment type="caution">
    <text evidence="1">The sequence shown here is derived from an EMBL/GenBank/DDBJ whole genome shotgun (WGS) entry which is preliminary data.</text>
</comment>